<dbReference type="AlphaFoldDB" id="A6JYZ9"/>
<proteinExistence type="predicted"/>
<feature type="non-terminal residue" evidence="1">
    <location>
        <position position="59"/>
    </location>
</feature>
<evidence type="ECO:0000313" key="1">
    <source>
        <dbReference type="EMBL" id="EDL90355.1"/>
    </source>
</evidence>
<protein>
    <submittedName>
        <fullName evidence="1">RCG63190</fullName>
    </submittedName>
</protein>
<evidence type="ECO:0000313" key="2">
    <source>
        <dbReference type="Proteomes" id="UP000234681"/>
    </source>
</evidence>
<name>A6JYZ9_RAT</name>
<dbReference type="EMBL" id="CH474008">
    <property type="protein sequence ID" value="EDL90355.1"/>
    <property type="molecule type" value="Genomic_DNA"/>
</dbReference>
<accession>A6JYZ9</accession>
<sequence length="59" mass="6870">MQLRSSVSKPKTWNKRKSDCKALQTCWCLFFHSVPHSITEKHVFHVCACHQTQFVHLSG</sequence>
<gene>
    <name evidence="1" type="ORF">rCG_63190</name>
</gene>
<organism evidence="1 2">
    <name type="scientific">Rattus norvegicus</name>
    <name type="common">Rat</name>
    <dbReference type="NCBI Taxonomy" id="10116"/>
    <lineage>
        <taxon>Eukaryota</taxon>
        <taxon>Metazoa</taxon>
        <taxon>Chordata</taxon>
        <taxon>Craniata</taxon>
        <taxon>Vertebrata</taxon>
        <taxon>Euteleostomi</taxon>
        <taxon>Mammalia</taxon>
        <taxon>Eutheria</taxon>
        <taxon>Euarchontoglires</taxon>
        <taxon>Glires</taxon>
        <taxon>Rodentia</taxon>
        <taxon>Myomorpha</taxon>
        <taxon>Muroidea</taxon>
        <taxon>Muridae</taxon>
        <taxon>Murinae</taxon>
        <taxon>Rattus</taxon>
    </lineage>
</organism>
<dbReference type="Proteomes" id="UP000234681">
    <property type="component" value="Chromosome 5"/>
</dbReference>
<reference evidence="1 2" key="1">
    <citation type="submission" date="2005-09" db="EMBL/GenBank/DDBJ databases">
        <authorList>
            <person name="Mural R.J."/>
            <person name="Li P.W."/>
            <person name="Adams M.D."/>
            <person name="Amanatides P.G."/>
            <person name="Baden-Tillson H."/>
            <person name="Barnstead M."/>
            <person name="Chin S.H."/>
            <person name="Dew I."/>
            <person name="Evans C.A."/>
            <person name="Ferriera S."/>
            <person name="Flanigan M."/>
            <person name="Fosler C."/>
            <person name="Glodek A."/>
            <person name="Gu Z."/>
            <person name="Holt R.A."/>
            <person name="Jennings D."/>
            <person name="Kraft C.L."/>
            <person name="Lu F."/>
            <person name="Nguyen T."/>
            <person name="Nusskern D.R."/>
            <person name="Pfannkoch C.M."/>
            <person name="Sitter C."/>
            <person name="Sutton G.G."/>
            <person name="Venter J.C."/>
            <person name="Wang Z."/>
            <person name="Woodage T."/>
            <person name="Zheng X.H."/>
            <person name="Zhong F."/>
        </authorList>
    </citation>
    <scope>NUCLEOTIDE SEQUENCE [LARGE SCALE GENOMIC DNA]</scope>
    <source>
        <strain>BN</strain>
        <strain evidence="2">Sprague-Dawley</strain>
    </source>
</reference>